<keyword evidence="12" id="KW-0539">Nucleus</keyword>
<evidence type="ECO:0000256" key="6">
    <source>
        <dbReference type="ARBA" id="ARBA00022454"/>
    </source>
</evidence>
<evidence type="ECO:0000256" key="3">
    <source>
        <dbReference type="ARBA" id="ARBA00004629"/>
    </source>
</evidence>
<dbReference type="GO" id="GO:1990758">
    <property type="term" value="P:mitotic sister chromatid biorientation"/>
    <property type="evidence" value="ECO:0007669"/>
    <property type="project" value="TreeGrafter"/>
</dbReference>
<dbReference type="HOGENOM" id="CLU_066250_0_0_1"/>
<evidence type="ECO:0000256" key="7">
    <source>
        <dbReference type="ARBA" id="ARBA00022490"/>
    </source>
</evidence>
<evidence type="ECO:0000256" key="12">
    <source>
        <dbReference type="ARBA" id="ARBA00023242"/>
    </source>
</evidence>
<name>S7PU00_GLOTA</name>
<dbReference type="STRING" id="670483.S7PU00"/>
<keyword evidence="17" id="KW-1185">Reference proteome</keyword>
<evidence type="ECO:0000256" key="8">
    <source>
        <dbReference type="ARBA" id="ARBA00022701"/>
    </source>
</evidence>
<accession>S7PU00</accession>
<sequence length="263" mass="29042">MPGPGATPHRTPLRRISQGSLFALSRSSAFPDAPHGLGFLEPAMSELLDEAEALQANVEGLKGLSESLETFNEAFASYLYMMTMNSLTVDWPQEPTEISYELAKRRAEQEALAAAQPPPPEPEPSRSDKTATEGPAETTYTGDATTFVTAPTEPEAPRPKKKGKPKLTAKEKKERAVYIEKVVQTLPLEFRGNDPTLRRHVEMVITPLMERAGEGVRLHELIVPPDLNQARVNKCLIVLVNRRVVQKDNSTGQVLYYWVGLPA</sequence>
<keyword evidence="9" id="KW-0159">Chromosome partition</keyword>
<evidence type="ECO:0000256" key="11">
    <source>
        <dbReference type="ARBA" id="ARBA00023212"/>
    </source>
</evidence>
<dbReference type="GO" id="GO:0042729">
    <property type="term" value="C:DASH complex"/>
    <property type="evidence" value="ECO:0007669"/>
    <property type="project" value="InterPro"/>
</dbReference>
<evidence type="ECO:0000313" key="16">
    <source>
        <dbReference type="EMBL" id="EPQ50923.1"/>
    </source>
</evidence>
<dbReference type="eggNOG" id="ENOG502S08R">
    <property type="taxonomic scope" value="Eukaryota"/>
</dbReference>
<dbReference type="OrthoDB" id="5586015at2759"/>
<dbReference type="RefSeq" id="XP_007870796.1">
    <property type="nucleotide sequence ID" value="XM_007872605.1"/>
</dbReference>
<dbReference type="PANTHER" id="PTHR28113">
    <property type="entry name" value="DASH COMPLEX SUBUNIT DAM1"/>
    <property type="match status" value="1"/>
</dbReference>
<keyword evidence="10" id="KW-0995">Kinetochore</keyword>
<evidence type="ECO:0000256" key="9">
    <source>
        <dbReference type="ARBA" id="ARBA00022829"/>
    </source>
</evidence>
<keyword evidence="6" id="KW-0158">Chromosome</keyword>
<gene>
    <name evidence="16" type="ORF">GLOTRDRAFT_82061</name>
</gene>
<keyword evidence="7" id="KW-0963">Cytoplasm</keyword>
<evidence type="ECO:0000256" key="5">
    <source>
        <dbReference type="ARBA" id="ARBA00020497"/>
    </source>
</evidence>
<dbReference type="Proteomes" id="UP000030669">
    <property type="component" value="Unassembled WGS sequence"/>
</dbReference>
<dbReference type="GO" id="GO:0044732">
    <property type="term" value="C:mitotic spindle pole body"/>
    <property type="evidence" value="ECO:0007669"/>
    <property type="project" value="TreeGrafter"/>
</dbReference>
<evidence type="ECO:0000256" key="4">
    <source>
        <dbReference type="ARBA" id="ARBA00010073"/>
    </source>
</evidence>
<keyword evidence="11" id="KW-0206">Cytoskeleton</keyword>
<dbReference type="EMBL" id="KB469313">
    <property type="protein sequence ID" value="EPQ50923.1"/>
    <property type="molecule type" value="Genomic_DNA"/>
</dbReference>
<organism evidence="16 17">
    <name type="scientific">Gloeophyllum trabeum (strain ATCC 11539 / FP-39264 / Madison 617)</name>
    <name type="common">Brown rot fungus</name>
    <dbReference type="NCBI Taxonomy" id="670483"/>
    <lineage>
        <taxon>Eukaryota</taxon>
        <taxon>Fungi</taxon>
        <taxon>Dikarya</taxon>
        <taxon>Basidiomycota</taxon>
        <taxon>Agaricomycotina</taxon>
        <taxon>Agaricomycetes</taxon>
        <taxon>Gloeophyllales</taxon>
        <taxon>Gloeophyllaceae</taxon>
        <taxon>Gloeophyllum</taxon>
    </lineage>
</organism>
<dbReference type="InterPro" id="IPR013962">
    <property type="entry name" value="DASH_Dam1"/>
</dbReference>
<evidence type="ECO:0000313" key="17">
    <source>
        <dbReference type="Proteomes" id="UP000030669"/>
    </source>
</evidence>
<proteinExistence type="inferred from homology"/>
<evidence type="ECO:0000256" key="13">
    <source>
        <dbReference type="ARBA" id="ARBA00023328"/>
    </source>
</evidence>
<dbReference type="GO" id="GO:1990537">
    <property type="term" value="C:mitotic spindle polar microtubule"/>
    <property type="evidence" value="ECO:0007669"/>
    <property type="project" value="TreeGrafter"/>
</dbReference>
<feature type="compositionally biased region" description="Polar residues" evidence="15">
    <location>
        <begin position="138"/>
        <end position="149"/>
    </location>
</feature>
<reference evidence="16 17" key="1">
    <citation type="journal article" date="2012" name="Science">
        <title>The Paleozoic origin of enzymatic lignin decomposition reconstructed from 31 fungal genomes.</title>
        <authorList>
            <person name="Floudas D."/>
            <person name="Binder M."/>
            <person name="Riley R."/>
            <person name="Barry K."/>
            <person name="Blanchette R.A."/>
            <person name="Henrissat B."/>
            <person name="Martinez A.T."/>
            <person name="Otillar R."/>
            <person name="Spatafora J.W."/>
            <person name="Yadav J.S."/>
            <person name="Aerts A."/>
            <person name="Benoit I."/>
            <person name="Boyd A."/>
            <person name="Carlson A."/>
            <person name="Copeland A."/>
            <person name="Coutinho P.M."/>
            <person name="de Vries R.P."/>
            <person name="Ferreira P."/>
            <person name="Findley K."/>
            <person name="Foster B."/>
            <person name="Gaskell J."/>
            <person name="Glotzer D."/>
            <person name="Gorecki P."/>
            <person name="Heitman J."/>
            <person name="Hesse C."/>
            <person name="Hori C."/>
            <person name="Igarashi K."/>
            <person name="Jurgens J.A."/>
            <person name="Kallen N."/>
            <person name="Kersten P."/>
            <person name="Kohler A."/>
            <person name="Kuees U."/>
            <person name="Kumar T.K.A."/>
            <person name="Kuo A."/>
            <person name="LaButti K."/>
            <person name="Larrondo L.F."/>
            <person name="Lindquist E."/>
            <person name="Ling A."/>
            <person name="Lombard V."/>
            <person name="Lucas S."/>
            <person name="Lundell T."/>
            <person name="Martin R."/>
            <person name="McLaughlin D.J."/>
            <person name="Morgenstern I."/>
            <person name="Morin E."/>
            <person name="Murat C."/>
            <person name="Nagy L.G."/>
            <person name="Nolan M."/>
            <person name="Ohm R.A."/>
            <person name="Patyshakuliyeva A."/>
            <person name="Rokas A."/>
            <person name="Ruiz-Duenas F.J."/>
            <person name="Sabat G."/>
            <person name="Salamov A."/>
            <person name="Samejima M."/>
            <person name="Schmutz J."/>
            <person name="Slot J.C."/>
            <person name="St John F."/>
            <person name="Stenlid J."/>
            <person name="Sun H."/>
            <person name="Sun S."/>
            <person name="Syed K."/>
            <person name="Tsang A."/>
            <person name="Wiebenga A."/>
            <person name="Young D."/>
            <person name="Pisabarro A."/>
            <person name="Eastwood D.C."/>
            <person name="Martin F."/>
            <person name="Cullen D."/>
            <person name="Grigoriev I.V."/>
            <person name="Hibbett D.S."/>
        </authorList>
    </citation>
    <scope>NUCLEOTIDE SEQUENCE [LARGE SCALE GENOMIC DNA]</scope>
    <source>
        <strain evidence="16 17">ATCC 11539</strain>
    </source>
</reference>
<evidence type="ECO:0000256" key="15">
    <source>
        <dbReference type="SAM" id="MobiDB-lite"/>
    </source>
</evidence>
<feature type="region of interest" description="Disordered" evidence="15">
    <location>
        <begin position="106"/>
        <end position="170"/>
    </location>
</feature>
<dbReference type="Pfam" id="PF08653">
    <property type="entry name" value="DASH_Dam1"/>
    <property type="match status" value="1"/>
</dbReference>
<keyword evidence="8" id="KW-0493">Microtubule</keyword>
<comment type="subcellular location">
    <subcellularLocation>
        <location evidence="3">Chromosome</location>
        <location evidence="3">Centromere</location>
        <location evidence="3">Kinetochore</location>
    </subcellularLocation>
    <subcellularLocation>
        <location evidence="2">Cytoplasm</location>
        <location evidence="2">Cytoskeleton</location>
        <location evidence="2">Spindle</location>
    </subcellularLocation>
    <subcellularLocation>
        <location evidence="1">Nucleus</location>
    </subcellularLocation>
</comment>
<evidence type="ECO:0000256" key="1">
    <source>
        <dbReference type="ARBA" id="ARBA00004123"/>
    </source>
</evidence>
<keyword evidence="13" id="KW-0137">Centromere</keyword>
<dbReference type="GeneID" id="19309135"/>
<evidence type="ECO:0000256" key="2">
    <source>
        <dbReference type="ARBA" id="ARBA00004186"/>
    </source>
</evidence>
<evidence type="ECO:0000256" key="10">
    <source>
        <dbReference type="ARBA" id="ARBA00022838"/>
    </source>
</evidence>
<evidence type="ECO:0000256" key="14">
    <source>
        <dbReference type="ARBA" id="ARBA00030453"/>
    </source>
</evidence>
<dbReference type="KEGG" id="gtr:GLOTRDRAFT_82061"/>
<dbReference type="AlphaFoldDB" id="S7PU00"/>
<comment type="similarity">
    <text evidence="4">Belongs to the DASH complex DAM1 family.</text>
</comment>
<protein>
    <recommendedName>
        <fullName evidence="5">DASH complex subunit DAM1</fullName>
    </recommendedName>
    <alternativeName>
        <fullName evidence="14">Outer kinetochore protein DAM1</fullName>
    </alternativeName>
</protein>
<dbReference type="OMA" id="YGLKMNA"/>
<dbReference type="PANTHER" id="PTHR28113:SF1">
    <property type="entry name" value="DASH COMPLEX SUBUNIT DAM1"/>
    <property type="match status" value="1"/>
</dbReference>